<evidence type="ECO:0000313" key="3">
    <source>
        <dbReference type="Proteomes" id="UP000887565"/>
    </source>
</evidence>
<dbReference type="PRINTS" id="PR00253">
    <property type="entry name" value="GABAARECEPTR"/>
</dbReference>
<feature type="transmembrane region" description="Helical" evidence="1">
    <location>
        <begin position="59"/>
        <end position="79"/>
    </location>
</feature>
<dbReference type="InterPro" id="IPR006028">
    <property type="entry name" value="GABAA/Glycine_rcpt"/>
</dbReference>
<keyword evidence="1" id="KW-0472">Membrane</keyword>
<accession>A0A915L8U0</accession>
<reference evidence="4" key="1">
    <citation type="submission" date="2022-11" db="UniProtKB">
        <authorList>
            <consortium name="WormBaseParasite"/>
        </authorList>
    </citation>
    <scope>IDENTIFICATION</scope>
</reference>
<protein>
    <submittedName>
        <fullName evidence="4">Neurotransmitter-gated ion-channel transmembrane domain-containing protein</fullName>
    </submittedName>
</protein>
<dbReference type="GO" id="GO:0005230">
    <property type="term" value="F:extracellular ligand-gated monoatomic ion channel activity"/>
    <property type="evidence" value="ECO:0007669"/>
    <property type="project" value="UniProtKB-ARBA"/>
</dbReference>
<dbReference type="Gene3D" id="1.20.58.390">
    <property type="entry name" value="Neurotransmitter-gated ion-channel transmembrane domain"/>
    <property type="match status" value="1"/>
</dbReference>
<evidence type="ECO:0000256" key="1">
    <source>
        <dbReference type="SAM" id="Phobius"/>
    </source>
</evidence>
<dbReference type="InterPro" id="IPR038050">
    <property type="entry name" value="Neuro_actylchol_rec"/>
</dbReference>
<feature type="transmembrane region" description="Helical" evidence="1">
    <location>
        <begin position="29"/>
        <end position="50"/>
    </location>
</feature>
<dbReference type="InterPro" id="IPR006201">
    <property type="entry name" value="Neur_channel"/>
</dbReference>
<keyword evidence="1" id="KW-0812">Transmembrane</keyword>
<dbReference type="InterPro" id="IPR036719">
    <property type="entry name" value="Neuro-gated_channel_TM_sf"/>
</dbReference>
<dbReference type="Proteomes" id="UP000887565">
    <property type="component" value="Unplaced"/>
</dbReference>
<organism evidence="3 4">
    <name type="scientific">Romanomermis culicivorax</name>
    <name type="common">Nematode worm</name>
    <dbReference type="NCBI Taxonomy" id="13658"/>
    <lineage>
        <taxon>Eukaryota</taxon>
        <taxon>Metazoa</taxon>
        <taxon>Ecdysozoa</taxon>
        <taxon>Nematoda</taxon>
        <taxon>Enoplea</taxon>
        <taxon>Dorylaimia</taxon>
        <taxon>Mermithida</taxon>
        <taxon>Mermithoidea</taxon>
        <taxon>Mermithidae</taxon>
        <taxon>Romanomermis</taxon>
    </lineage>
</organism>
<name>A0A915L8U0_ROMCU</name>
<keyword evidence="3" id="KW-1185">Reference proteome</keyword>
<dbReference type="WBParaSite" id="nRc.2.0.1.t46166-RA">
    <property type="protein sequence ID" value="nRc.2.0.1.t46166-RA"/>
    <property type="gene ID" value="nRc.2.0.1.g46166"/>
</dbReference>
<feature type="transmembrane region" description="Helical" evidence="1">
    <location>
        <begin position="91"/>
        <end position="114"/>
    </location>
</feature>
<feature type="domain" description="Neurotransmitter-gated ion-channel transmembrane" evidence="2">
    <location>
        <begin position="34"/>
        <end position="120"/>
    </location>
</feature>
<sequence>MYCFMTKKEKRSYSRLSLRLVFHRLYGQYVLQFYMPLAMLTTLSWLSFWFDRRALTAKLLAGLVPLATATMLTFFWSSPLPQVSYIKAIDVYSGCCLLIIFSSLVECAIASYLVNRVASSDQLVLGIQSDDANTINNEIYNKDGIKSCGPGADSIKES</sequence>
<dbReference type="Pfam" id="PF02932">
    <property type="entry name" value="Neur_chan_memb"/>
    <property type="match status" value="1"/>
</dbReference>
<evidence type="ECO:0000259" key="2">
    <source>
        <dbReference type="Pfam" id="PF02932"/>
    </source>
</evidence>
<dbReference type="PANTHER" id="PTHR18945">
    <property type="entry name" value="NEUROTRANSMITTER GATED ION CHANNEL"/>
    <property type="match status" value="1"/>
</dbReference>
<proteinExistence type="predicted"/>
<dbReference type="OMA" id="TIDIWCI"/>
<dbReference type="GO" id="GO:0004888">
    <property type="term" value="F:transmembrane signaling receptor activity"/>
    <property type="evidence" value="ECO:0007669"/>
    <property type="project" value="InterPro"/>
</dbReference>
<evidence type="ECO:0000313" key="4">
    <source>
        <dbReference type="WBParaSite" id="nRc.2.0.1.t46166-RA"/>
    </source>
</evidence>
<dbReference type="SUPFAM" id="SSF90112">
    <property type="entry name" value="Neurotransmitter-gated ion-channel transmembrane pore"/>
    <property type="match status" value="1"/>
</dbReference>
<dbReference type="GO" id="GO:0016020">
    <property type="term" value="C:membrane"/>
    <property type="evidence" value="ECO:0007669"/>
    <property type="project" value="InterPro"/>
</dbReference>
<dbReference type="InterPro" id="IPR006029">
    <property type="entry name" value="Neurotrans-gated_channel_TM"/>
</dbReference>
<dbReference type="AlphaFoldDB" id="A0A915L8U0"/>
<keyword evidence="1" id="KW-1133">Transmembrane helix</keyword>